<evidence type="ECO:0000259" key="1">
    <source>
        <dbReference type="Pfam" id="PF00270"/>
    </source>
</evidence>
<reference evidence="3" key="1">
    <citation type="submission" date="2015-08" db="UniProtKB">
        <authorList>
            <consortium name="WormBaseParasite"/>
        </authorList>
    </citation>
    <scope>IDENTIFICATION</scope>
</reference>
<dbReference type="Proteomes" id="UP000035681">
    <property type="component" value="Unplaced"/>
</dbReference>
<protein>
    <submittedName>
        <fullName evidence="3 4">DEAD domain-containing protein</fullName>
    </submittedName>
</protein>
<evidence type="ECO:0000313" key="4">
    <source>
        <dbReference type="WBParaSite" id="TCONS_00012889.p1"/>
    </source>
</evidence>
<dbReference type="STRING" id="6248.A0A0K0EK68"/>
<dbReference type="InterPro" id="IPR011545">
    <property type="entry name" value="DEAD/DEAH_box_helicase_dom"/>
</dbReference>
<feature type="domain" description="DEAD/DEAH-box helicase" evidence="1">
    <location>
        <begin position="25"/>
        <end position="158"/>
    </location>
</feature>
<dbReference type="GO" id="GO:0003676">
    <property type="term" value="F:nucleic acid binding"/>
    <property type="evidence" value="ECO:0007669"/>
    <property type="project" value="InterPro"/>
</dbReference>
<name>A0A0K0EK68_STRER</name>
<dbReference type="GO" id="GO:0005524">
    <property type="term" value="F:ATP binding"/>
    <property type="evidence" value="ECO:0007669"/>
    <property type="project" value="InterPro"/>
</dbReference>
<sequence length="159" mass="18562">MLTHIENLNLRHNFQKLFGNNLYYLQKESFDYIKDGCSVFLKTANLMGKTTAYLAPFFDYYLMKPENATKQHKIFVICPTLKLEEQVYQTSICLLFQTNGLTVTKVYVGVKKTISMQNVFVGFSLLVATSRQLLKILRRCEITLQFLETFVIEKADRMF</sequence>
<dbReference type="WBParaSite" id="TCONS_00012889.p1">
    <property type="protein sequence ID" value="TCONS_00012889.p1"/>
    <property type="gene ID" value="XLOC_008629"/>
</dbReference>
<keyword evidence="2" id="KW-1185">Reference proteome</keyword>
<proteinExistence type="predicted"/>
<dbReference type="SUPFAM" id="SSF52540">
    <property type="entry name" value="P-loop containing nucleoside triphosphate hydrolases"/>
    <property type="match status" value="1"/>
</dbReference>
<dbReference type="InterPro" id="IPR027417">
    <property type="entry name" value="P-loop_NTPase"/>
</dbReference>
<dbReference type="Gene3D" id="3.40.50.300">
    <property type="entry name" value="P-loop containing nucleotide triphosphate hydrolases"/>
    <property type="match status" value="1"/>
</dbReference>
<accession>A0A0K0EK68</accession>
<evidence type="ECO:0000313" key="2">
    <source>
        <dbReference type="Proteomes" id="UP000035681"/>
    </source>
</evidence>
<organism evidence="3">
    <name type="scientific">Strongyloides stercoralis</name>
    <name type="common">Threadworm</name>
    <dbReference type="NCBI Taxonomy" id="6248"/>
    <lineage>
        <taxon>Eukaryota</taxon>
        <taxon>Metazoa</taxon>
        <taxon>Ecdysozoa</taxon>
        <taxon>Nematoda</taxon>
        <taxon>Chromadorea</taxon>
        <taxon>Rhabditida</taxon>
        <taxon>Tylenchina</taxon>
        <taxon>Panagrolaimomorpha</taxon>
        <taxon>Strongyloidoidea</taxon>
        <taxon>Strongyloididae</taxon>
        <taxon>Strongyloides</taxon>
    </lineage>
</organism>
<evidence type="ECO:0000313" key="3">
    <source>
        <dbReference type="WBParaSite" id="SSTP_0000986000.1"/>
    </source>
</evidence>
<dbReference type="Pfam" id="PF00270">
    <property type="entry name" value="DEAD"/>
    <property type="match status" value="1"/>
</dbReference>
<dbReference type="WBParaSite" id="SSTP_0000986000.1">
    <property type="protein sequence ID" value="SSTP_0000986000.1"/>
    <property type="gene ID" value="SSTP_0000986000"/>
</dbReference>
<dbReference type="AlphaFoldDB" id="A0A0K0EK68"/>